<dbReference type="PANTHER" id="PTHR23077:SF198">
    <property type="entry name" value="ATP-DEPENDENT ZINC METALLOPROTEASE FTSH"/>
    <property type="match status" value="1"/>
</dbReference>
<proteinExistence type="predicted"/>
<feature type="domain" description="AAA+ ATPase" evidence="1">
    <location>
        <begin position="116"/>
        <end position="248"/>
    </location>
</feature>
<dbReference type="CDD" id="cd19481">
    <property type="entry name" value="RecA-like_protease"/>
    <property type="match status" value="1"/>
</dbReference>
<dbReference type="AlphaFoldDB" id="A0AAW8WD78"/>
<dbReference type="SUPFAM" id="SSF52540">
    <property type="entry name" value="P-loop containing nucleoside triphosphate hydrolases"/>
    <property type="match status" value="1"/>
</dbReference>
<protein>
    <submittedName>
        <fullName evidence="2">AAA family ATPase</fullName>
    </submittedName>
</protein>
<dbReference type="RefSeq" id="WP_105924203.1">
    <property type="nucleotide sequence ID" value="NZ_JAGWDT010000004.1"/>
</dbReference>
<dbReference type="Proteomes" id="UP001263852">
    <property type="component" value="Unassembled WGS sequence"/>
</dbReference>
<dbReference type="EMBL" id="JAVLAO010000001">
    <property type="protein sequence ID" value="MDT7039555.1"/>
    <property type="molecule type" value="Genomic_DNA"/>
</dbReference>
<gene>
    <name evidence="2" type="ORF">RI555_11310</name>
</gene>
<dbReference type="Pfam" id="PF00004">
    <property type="entry name" value="AAA"/>
    <property type="match status" value="1"/>
</dbReference>
<comment type="caution">
    <text evidence="2">The sequence shown here is derived from an EMBL/GenBank/DDBJ whole genome shotgun (WGS) entry which is preliminary data.</text>
</comment>
<dbReference type="InterPro" id="IPR027417">
    <property type="entry name" value="P-loop_NTPase"/>
</dbReference>
<name>A0AAW8WD78_LACPE</name>
<evidence type="ECO:0000313" key="3">
    <source>
        <dbReference type="Proteomes" id="UP001263852"/>
    </source>
</evidence>
<dbReference type="SMART" id="SM00382">
    <property type="entry name" value="AAA"/>
    <property type="match status" value="1"/>
</dbReference>
<dbReference type="Gene3D" id="3.40.50.300">
    <property type="entry name" value="P-loop containing nucleotide triphosphate hydrolases"/>
    <property type="match status" value="1"/>
</dbReference>
<dbReference type="GO" id="GO:0005524">
    <property type="term" value="F:ATP binding"/>
    <property type="evidence" value="ECO:0007669"/>
    <property type="project" value="InterPro"/>
</dbReference>
<organism evidence="2 3">
    <name type="scientific">Lactiplantibacillus pentosus</name>
    <name type="common">Lactobacillus pentosus</name>
    <dbReference type="NCBI Taxonomy" id="1589"/>
    <lineage>
        <taxon>Bacteria</taxon>
        <taxon>Bacillati</taxon>
        <taxon>Bacillota</taxon>
        <taxon>Bacilli</taxon>
        <taxon>Lactobacillales</taxon>
        <taxon>Lactobacillaceae</taxon>
        <taxon>Lactiplantibacillus</taxon>
    </lineage>
</organism>
<dbReference type="InterPro" id="IPR003593">
    <property type="entry name" value="AAA+_ATPase"/>
</dbReference>
<dbReference type="InterPro" id="IPR050168">
    <property type="entry name" value="AAA_ATPase_domain"/>
</dbReference>
<dbReference type="PANTHER" id="PTHR23077">
    <property type="entry name" value="AAA-FAMILY ATPASE"/>
    <property type="match status" value="1"/>
</dbReference>
<dbReference type="InterPro" id="IPR003959">
    <property type="entry name" value="ATPase_AAA_core"/>
</dbReference>
<evidence type="ECO:0000259" key="1">
    <source>
        <dbReference type="SMART" id="SM00382"/>
    </source>
</evidence>
<dbReference type="GO" id="GO:0016887">
    <property type="term" value="F:ATP hydrolysis activity"/>
    <property type="evidence" value="ECO:0007669"/>
    <property type="project" value="InterPro"/>
</dbReference>
<reference evidence="2" key="1">
    <citation type="submission" date="2023-08" db="EMBL/GenBank/DDBJ databases">
        <authorList>
            <person name="Page C.A."/>
            <person name="Perez-Diaz I.M."/>
        </authorList>
    </citation>
    <scope>NUCLEOTIDE SEQUENCE</scope>
    <source>
        <strain evidence="2">1.8.9</strain>
    </source>
</reference>
<evidence type="ECO:0000313" key="2">
    <source>
        <dbReference type="EMBL" id="MDT7039555.1"/>
    </source>
</evidence>
<accession>A0AAW8WD78</accession>
<sequence length="358" mass="40200">MVNAVYNRIPDIVESFIKQDNNEFEMATLTLIRLLEKKDPKVAIQLKKSLSDYHAGKSGVQESRTISATENELLTAVTPTKGLDDLVISTEVRNDIEEIIKSHKSKEALQKVGLNPITKVLFSGPSGTGKSSAAEVIATELALPLYRVNTAQLLSSYLGDTSKNVASIITYVRTHRVVLLLDEFDSIGGNRNDATDVGEMRRIVNTLLQSLDAWENRGIFIATTNRLQDIDDALFRRFDLNIRFSSPDAQARYELWLMYLGDYVDNRKLKEIAELIDNVSPAEIEILSQRALRQSVLNDVEVVPILIQFLRRPLEQTKQNKKNISQALKKIDPTLTLLQISELTGTSTSSVSRYLHEN</sequence>